<proteinExistence type="predicted"/>
<sequence length="59" mass="6293">MTRTTSNAAPLPAAQEVAATADGLLELVAENSNLGYALAAIITNVVITERRLARIRLWT</sequence>
<reference evidence="1 2" key="1">
    <citation type="submission" date="2015-07" db="EMBL/GenBank/DDBJ databases">
        <title>Emmonsia species relationships and genome sequence.</title>
        <authorList>
            <person name="Cuomo C.A."/>
            <person name="Schwartz I.S."/>
            <person name="Kenyon C."/>
            <person name="de Hoog G.S."/>
            <person name="Govender N.P."/>
            <person name="Botha A."/>
            <person name="Moreno L."/>
            <person name="de Vries M."/>
            <person name="Munoz J.F."/>
            <person name="Stielow J.B."/>
        </authorList>
    </citation>
    <scope>NUCLEOTIDE SEQUENCE [LARGE SCALE GENOMIC DNA]</scope>
    <source>
        <strain evidence="1 2">CBS 136260</strain>
    </source>
</reference>
<organism evidence="1 2">
    <name type="scientific">Emergomyces africanus</name>
    <dbReference type="NCBI Taxonomy" id="1955775"/>
    <lineage>
        <taxon>Eukaryota</taxon>
        <taxon>Fungi</taxon>
        <taxon>Dikarya</taxon>
        <taxon>Ascomycota</taxon>
        <taxon>Pezizomycotina</taxon>
        <taxon>Eurotiomycetes</taxon>
        <taxon>Eurotiomycetidae</taxon>
        <taxon>Onygenales</taxon>
        <taxon>Ajellomycetaceae</taxon>
        <taxon>Emergomyces</taxon>
    </lineage>
</organism>
<evidence type="ECO:0000313" key="2">
    <source>
        <dbReference type="Proteomes" id="UP000091918"/>
    </source>
</evidence>
<comment type="caution">
    <text evidence="1">The sequence shown here is derived from an EMBL/GenBank/DDBJ whole genome shotgun (WGS) entry which is preliminary data.</text>
</comment>
<gene>
    <name evidence="1" type="ORF">ACJ72_03378</name>
</gene>
<dbReference type="EMBL" id="LGUA01000330">
    <property type="protein sequence ID" value="OAX82271.1"/>
    <property type="molecule type" value="Genomic_DNA"/>
</dbReference>
<dbReference type="Proteomes" id="UP000091918">
    <property type="component" value="Unassembled WGS sequence"/>
</dbReference>
<name>A0A1B7NZR9_9EURO</name>
<dbReference type="AlphaFoldDB" id="A0A1B7NZR9"/>
<accession>A0A1B7NZR9</accession>
<keyword evidence="2" id="KW-1185">Reference proteome</keyword>
<evidence type="ECO:0000313" key="1">
    <source>
        <dbReference type="EMBL" id="OAX82271.1"/>
    </source>
</evidence>
<protein>
    <submittedName>
        <fullName evidence="1">Uncharacterized protein</fullName>
    </submittedName>
</protein>